<name>I3ZFG0_TERRK</name>
<proteinExistence type="predicted"/>
<accession>I3ZFG0</accession>
<dbReference type="HOGENOM" id="CLU_3240741_0_0_0"/>
<keyword evidence="2" id="KW-1185">Reference proteome</keyword>
<organism evidence="1 2">
    <name type="scientific">Terriglobus roseus (strain DSM 18391 / NRRL B-41598 / KBS 63)</name>
    <dbReference type="NCBI Taxonomy" id="926566"/>
    <lineage>
        <taxon>Bacteria</taxon>
        <taxon>Pseudomonadati</taxon>
        <taxon>Acidobacteriota</taxon>
        <taxon>Terriglobia</taxon>
        <taxon>Terriglobales</taxon>
        <taxon>Acidobacteriaceae</taxon>
        <taxon>Terriglobus</taxon>
    </lineage>
</organism>
<dbReference type="Proteomes" id="UP000006056">
    <property type="component" value="Chromosome"/>
</dbReference>
<dbReference type="AlphaFoldDB" id="I3ZFG0"/>
<reference evidence="1 2" key="1">
    <citation type="submission" date="2012-06" db="EMBL/GenBank/DDBJ databases">
        <title>Complete genome of Terriglobus roseus DSM 18391.</title>
        <authorList>
            <consortium name="US DOE Joint Genome Institute (JGI-PGF)"/>
            <person name="Lucas S."/>
            <person name="Copeland A."/>
            <person name="Lapidus A."/>
            <person name="Glavina del Rio T."/>
            <person name="Dalin E."/>
            <person name="Tice H."/>
            <person name="Bruce D."/>
            <person name="Goodwin L."/>
            <person name="Pitluck S."/>
            <person name="Peters L."/>
            <person name="Mikhailova N."/>
            <person name="Munk A.C.C."/>
            <person name="Kyrpides N."/>
            <person name="Mavromatis K."/>
            <person name="Ivanova N."/>
            <person name="Brettin T."/>
            <person name="Detter J.C."/>
            <person name="Han C."/>
            <person name="Larimer F."/>
            <person name="Land M."/>
            <person name="Hauser L."/>
            <person name="Markowitz V."/>
            <person name="Cheng J.-F."/>
            <person name="Hugenholtz P."/>
            <person name="Woyke T."/>
            <person name="Wu D."/>
            <person name="Brambilla E."/>
            <person name="Klenk H.-P."/>
            <person name="Eisen J.A."/>
        </authorList>
    </citation>
    <scope>NUCLEOTIDE SEQUENCE [LARGE SCALE GENOMIC DNA]</scope>
    <source>
        <strain evidence="2">DSM 18391 / NRRL B-41598 / KBS 63</strain>
    </source>
</reference>
<sequence length="43" mass="5022">MPSLFLCVLAVTALPAMIGTYVTRRRLEKYSHLRSITHRFERS</sequence>
<dbReference type="KEGG" id="trs:Terro_1675"/>
<dbReference type="STRING" id="926566.Terro_1675"/>
<protein>
    <submittedName>
        <fullName evidence="1">Uncharacterized protein</fullName>
    </submittedName>
</protein>
<gene>
    <name evidence="1" type="ordered locus">Terro_1675</name>
</gene>
<evidence type="ECO:0000313" key="1">
    <source>
        <dbReference type="EMBL" id="AFL87978.1"/>
    </source>
</evidence>
<evidence type="ECO:0000313" key="2">
    <source>
        <dbReference type="Proteomes" id="UP000006056"/>
    </source>
</evidence>
<dbReference type="EMBL" id="CP003379">
    <property type="protein sequence ID" value="AFL87978.1"/>
    <property type="molecule type" value="Genomic_DNA"/>
</dbReference>